<sequence>MLGRAYSGDDSGENPPVLELDEIARFANEPVRRADGLHWNVAALREAVLDGLADAAASAARRGERIASIGIDAWAVDYGLLRHGELVAGPRHYRDARHEAGVDAVHRLVPFPELYARNGLQFLPFNTLYQFAADPDLREYAASGIEHDGDDLDAHRSDVSDGDHRGGDGIVLVPDLFAYWLTGVRVAEETNASTTGLVPAGEPEPRWDAELAERVGVPAGILPPIVRPGSLIGTLTPEIATRLDLPESTPVVAVGSHDTASAVVATPFAVPGSAFVSCGTWGLVGVESPRPVLTAEARDAGFTNERGVDGTTRLLHNVMGLWVLNECVRAWGEVTDLPTLLTAAARVDTRFTVFDIDDPRLMPQGDMPARVAQLCAEAGGAVPATHTEFVRSIVESLAEAFARAAARASTLTGVPLGTINLVGGGARNALLCQATADRAGVPVVAGPVEATALGNVLVQARTAGAIGGILGDLRRLVIATQPTTRYEPR</sequence>
<dbReference type="GO" id="GO:0005524">
    <property type="term" value="F:ATP binding"/>
    <property type="evidence" value="ECO:0007669"/>
    <property type="project" value="UniProtKB-KW"/>
</dbReference>
<dbReference type="GO" id="GO:0006071">
    <property type="term" value="P:glycerol metabolic process"/>
    <property type="evidence" value="ECO:0007669"/>
    <property type="project" value="TreeGrafter"/>
</dbReference>
<keyword evidence="6" id="KW-1015">Disulfide bond</keyword>
<dbReference type="GO" id="GO:0008993">
    <property type="term" value="F:rhamnulokinase activity"/>
    <property type="evidence" value="ECO:0007669"/>
    <property type="project" value="InterPro"/>
</dbReference>
<evidence type="ECO:0000256" key="3">
    <source>
        <dbReference type="ARBA" id="ARBA00022741"/>
    </source>
</evidence>
<evidence type="ECO:0000313" key="11">
    <source>
        <dbReference type="Proteomes" id="UP000320216"/>
    </source>
</evidence>
<evidence type="ECO:0000256" key="5">
    <source>
        <dbReference type="ARBA" id="ARBA00022840"/>
    </source>
</evidence>
<dbReference type="CDD" id="cd07771">
    <property type="entry name" value="ASKHA_NBD_FGGY_RhaB-like"/>
    <property type="match status" value="1"/>
</dbReference>
<dbReference type="Gene3D" id="3.30.420.40">
    <property type="match status" value="2"/>
</dbReference>
<organism evidence="10 11">
    <name type="scientific">Humibacter ginsenosidimutans</name>
    <dbReference type="NCBI Taxonomy" id="2599293"/>
    <lineage>
        <taxon>Bacteria</taxon>
        <taxon>Bacillati</taxon>
        <taxon>Actinomycetota</taxon>
        <taxon>Actinomycetes</taxon>
        <taxon>Micrococcales</taxon>
        <taxon>Microbacteriaceae</taxon>
        <taxon>Humibacter</taxon>
    </lineage>
</organism>
<dbReference type="InterPro" id="IPR018485">
    <property type="entry name" value="FGGY_C"/>
</dbReference>
<keyword evidence="7" id="KW-0684">Rhamnose metabolism</keyword>
<evidence type="ECO:0000256" key="4">
    <source>
        <dbReference type="ARBA" id="ARBA00022777"/>
    </source>
</evidence>
<dbReference type="SUPFAM" id="SSF53067">
    <property type="entry name" value="Actin-like ATPase domain"/>
    <property type="match status" value="2"/>
</dbReference>
<name>A0A5B8MB26_9MICO</name>
<comment type="similarity">
    <text evidence="1">Belongs to the FGGY kinase family.</text>
</comment>
<keyword evidence="11" id="KW-1185">Reference proteome</keyword>
<dbReference type="GO" id="GO:0005829">
    <property type="term" value="C:cytosol"/>
    <property type="evidence" value="ECO:0007669"/>
    <property type="project" value="TreeGrafter"/>
</dbReference>
<evidence type="ECO:0000259" key="8">
    <source>
        <dbReference type="Pfam" id="PF00370"/>
    </source>
</evidence>
<keyword evidence="5" id="KW-0067">ATP-binding</keyword>
<dbReference type="Pfam" id="PF00370">
    <property type="entry name" value="FGGY_N"/>
    <property type="match status" value="1"/>
</dbReference>
<dbReference type="KEGG" id="huw:FPZ11_13935"/>
<feature type="domain" description="Carbohydrate kinase FGGY C-terminal" evidence="9">
    <location>
        <begin position="275"/>
        <end position="462"/>
    </location>
</feature>
<dbReference type="AlphaFoldDB" id="A0A5B8MB26"/>
<dbReference type="PANTHER" id="PTHR10196:SF93">
    <property type="entry name" value="L-RHAMNULOKINASE"/>
    <property type="match status" value="1"/>
</dbReference>
<accession>A0A5B8MB26</accession>
<dbReference type="InterPro" id="IPR043129">
    <property type="entry name" value="ATPase_NBD"/>
</dbReference>
<keyword evidence="3" id="KW-0547">Nucleotide-binding</keyword>
<proteinExistence type="inferred from homology"/>
<evidence type="ECO:0000256" key="6">
    <source>
        <dbReference type="ARBA" id="ARBA00023157"/>
    </source>
</evidence>
<keyword evidence="4 10" id="KW-0418">Kinase</keyword>
<dbReference type="InterPro" id="IPR013449">
    <property type="entry name" value="Rhamnulokinase"/>
</dbReference>
<evidence type="ECO:0000259" key="9">
    <source>
        <dbReference type="Pfam" id="PF02782"/>
    </source>
</evidence>
<dbReference type="GO" id="GO:0004370">
    <property type="term" value="F:glycerol kinase activity"/>
    <property type="evidence" value="ECO:0007669"/>
    <property type="project" value="TreeGrafter"/>
</dbReference>
<dbReference type="OrthoDB" id="9761504at2"/>
<reference evidence="10 11" key="1">
    <citation type="submission" date="2019-07" db="EMBL/GenBank/DDBJ databases">
        <title>Full genome sequence of Humibacter sp. WJ7-1.</title>
        <authorList>
            <person name="Im W.-T."/>
        </authorList>
    </citation>
    <scope>NUCLEOTIDE SEQUENCE [LARGE SCALE GENOMIC DNA]</scope>
    <source>
        <strain evidence="10 11">WJ7-1</strain>
    </source>
</reference>
<gene>
    <name evidence="10" type="ORF">FPZ11_13935</name>
</gene>
<evidence type="ECO:0000256" key="7">
    <source>
        <dbReference type="ARBA" id="ARBA00023308"/>
    </source>
</evidence>
<dbReference type="Proteomes" id="UP000320216">
    <property type="component" value="Chromosome"/>
</dbReference>
<dbReference type="RefSeq" id="WP_146322906.1">
    <property type="nucleotide sequence ID" value="NZ_CP042305.1"/>
</dbReference>
<keyword evidence="2" id="KW-0808">Transferase</keyword>
<dbReference type="Pfam" id="PF02782">
    <property type="entry name" value="FGGY_C"/>
    <property type="match status" value="1"/>
</dbReference>
<feature type="domain" description="Carbohydrate kinase FGGY N-terminal" evidence="8">
    <location>
        <begin position="170"/>
        <end position="264"/>
    </location>
</feature>
<dbReference type="EMBL" id="CP042305">
    <property type="protein sequence ID" value="QDZ16902.1"/>
    <property type="molecule type" value="Genomic_DNA"/>
</dbReference>
<dbReference type="InterPro" id="IPR018484">
    <property type="entry name" value="FGGY_N"/>
</dbReference>
<dbReference type="PANTHER" id="PTHR10196">
    <property type="entry name" value="SUGAR KINASE"/>
    <property type="match status" value="1"/>
</dbReference>
<protein>
    <submittedName>
        <fullName evidence="10">Rhamnulokinase</fullName>
    </submittedName>
</protein>
<evidence type="ECO:0000256" key="1">
    <source>
        <dbReference type="ARBA" id="ARBA00009156"/>
    </source>
</evidence>
<dbReference type="GO" id="GO:0019301">
    <property type="term" value="P:rhamnose catabolic process"/>
    <property type="evidence" value="ECO:0007669"/>
    <property type="project" value="InterPro"/>
</dbReference>
<evidence type="ECO:0000256" key="2">
    <source>
        <dbReference type="ARBA" id="ARBA00022679"/>
    </source>
</evidence>
<evidence type="ECO:0000313" key="10">
    <source>
        <dbReference type="EMBL" id="QDZ16902.1"/>
    </source>
</evidence>